<feature type="region of interest" description="Disordered" evidence="9">
    <location>
        <begin position="208"/>
        <end position="237"/>
    </location>
</feature>
<evidence type="ECO:0000256" key="8">
    <source>
        <dbReference type="ARBA" id="ARBA00023242"/>
    </source>
</evidence>
<dbReference type="GO" id="GO:0005634">
    <property type="term" value="C:nucleus"/>
    <property type="evidence" value="ECO:0007669"/>
    <property type="project" value="UniProtKB-SubCell"/>
</dbReference>
<evidence type="ECO:0000256" key="6">
    <source>
        <dbReference type="ARBA" id="ARBA00022490"/>
    </source>
</evidence>
<keyword evidence="7" id="KW-0819">tRNA processing</keyword>
<evidence type="ECO:0000256" key="2">
    <source>
        <dbReference type="ARBA" id="ARBA00004496"/>
    </source>
</evidence>
<evidence type="ECO:0000256" key="4">
    <source>
        <dbReference type="ARBA" id="ARBA00009567"/>
    </source>
</evidence>
<keyword evidence="8" id="KW-0539">Nucleus</keyword>
<dbReference type="PANTHER" id="PTHR15641:SF1">
    <property type="entry name" value="ELONGATOR COMPLEX PROTEIN 5"/>
    <property type="match status" value="1"/>
</dbReference>
<protein>
    <recommendedName>
        <fullName evidence="5">Elongator complex protein 5</fullName>
    </recommendedName>
</protein>
<accession>A0AAV4HUW4</accession>
<feature type="compositionally biased region" description="Acidic residues" evidence="9">
    <location>
        <begin position="219"/>
        <end position="237"/>
    </location>
</feature>
<evidence type="ECO:0000256" key="7">
    <source>
        <dbReference type="ARBA" id="ARBA00022694"/>
    </source>
</evidence>
<dbReference type="GO" id="GO:0033588">
    <property type="term" value="C:elongator holoenzyme complex"/>
    <property type="evidence" value="ECO:0007669"/>
    <property type="project" value="InterPro"/>
</dbReference>
<gene>
    <name evidence="10" type="ORF">ElyMa_001105200</name>
</gene>
<name>A0AAV4HUW4_9GAST</name>
<dbReference type="PANTHER" id="PTHR15641">
    <property type="entry name" value="ELONGATOR COMPLEX PROTEIN 5"/>
    <property type="match status" value="1"/>
</dbReference>
<comment type="subcellular location">
    <subcellularLocation>
        <location evidence="2">Cytoplasm</location>
    </subcellularLocation>
    <subcellularLocation>
        <location evidence="1">Nucleus</location>
    </subcellularLocation>
</comment>
<evidence type="ECO:0000256" key="3">
    <source>
        <dbReference type="ARBA" id="ARBA00005043"/>
    </source>
</evidence>
<dbReference type="InterPro" id="IPR027417">
    <property type="entry name" value="P-loop_NTPase"/>
</dbReference>
<proteinExistence type="inferred from homology"/>
<dbReference type="GO" id="GO:0002098">
    <property type="term" value="P:tRNA wobble uridine modification"/>
    <property type="evidence" value="ECO:0007669"/>
    <property type="project" value="InterPro"/>
</dbReference>
<dbReference type="GO" id="GO:0000049">
    <property type="term" value="F:tRNA binding"/>
    <property type="evidence" value="ECO:0007669"/>
    <property type="project" value="TreeGrafter"/>
</dbReference>
<comment type="similarity">
    <text evidence="4">Belongs to the ELP5 family.</text>
</comment>
<evidence type="ECO:0000313" key="10">
    <source>
        <dbReference type="EMBL" id="GFS01727.1"/>
    </source>
</evidence>
<evidence type="ECO:0000256" key="9">
    <source>
        <dbReference type="SAM" id="MobiDB-lite"/>
    </source>
</evidence>
<sequence length="237" mass="26718">MLEDLLRGHEKSRIVLISDSSDCNGRHFLLNWVESALERYDKLVLLCFERPPDFFLNWVEPRLRQKLVCVDGNGAVDETGEPTFSLDQVVADVANSQGTPTCVVVDSLSLPILMRPAPVTCRQLHLLANCEDFFASLSLRERFEYDETFHIEKISPLVTAQAIQKTPVIAPQEPDPTADLDLSFKLQLSESEREARSQVVLPYLKDGSTETSTSKILYEADDADDFDEEDPDDDLNI</sequence>
<dbReference type="AlphaFoldDB" id="A0AAV4HUW4"/>
<comment type="pathway">
    <text evidence="3">tRNA modification; 5-methoxycarbonylmethyl-2-thiouridine-tRNA biosynthesis.</text>
</comment>
<dbReference type="Proteomes" id="UP000762676">
    <property type="component" value="Unassembled WGS sequence"/>
</dbReference>
<dbReference type="InterPro" id="IPR019519">
    <property type="entry name" value="Elp5"/>
</dbReference>
<evidence type="ECO:0000256" key="5">
    <source>
        <dbReference type="ARBA" id="ARBA00020264"/>
    </source>
</evidence>
<evidence type="ECO:0000313" key="11">
    <source>
        <dbReference type="Proteomes" id="UP000762676"/>
    </source>
</evidence>
<comment type="caution">
    <text evidence="10">The sequence shown here is derived from an EMBL/GenBank/DDBJ whole genome shotgun (WGS) entry which is preliminary data.</text>
</comment>
<keyword evidence="11" id="KW-1185">Reference proteome</keyword>
<organism evidence="10 11">
    <name type="scientific">Elysia marginata</name>
    <dbReference type="NCBI Taxonomy" id="1093978"/>
    <lineage>
        <taxon>Eukaryota</taxon>
        <taxon>Metazoa</taxon>
        <taxon>Spiralia</taxon>
        <taxon>Lophotrochozoa</taxon>
        <taxon>Mollusca</taxon>
        <taxon>Gastropoda</taxon>
        <taxon>Heterobranchia</taxon>
        <taxon>Euthyneura</taxon>
        <taxon>Panpulmonata</taxon>
        <taxon>Sacoglossa</taxon>
        <taxon>Placobranchoidea</taxon>
        <taxon>Plakobranchidae</taxon>
        <taxon>Elysia</taxon>
    </lineage>
</organism>
<dbReference type="Gene3D" id="3.40.50.300">
    <property type="entry name" value="P-loop containing nucleotide triphosphate hydrolases"/>
    <property type="match status" value="1"/>
</dbReference>
<keyword evidence="6" id="KW-0963">Cytoplasm</keyword>
<reference evidence="10 11" key="1">
    <citation type="journal article" date="2021" name="Elife">
        <title>Chloroplast acquisition without the gene transfer in kleptoplastic sea slugs, Plakobranchus ocellatus.</title>
        <authorList>
            <person name="Maeda T."/>
            <person name="Takahashi S."/>
            <person name="Yoshida T."/>
            <person name="Shimamura S."/>
            <person name="Takaki Y."/>
            <person name="Nagai Y."/>
            <person name="Toyoda A."/>
            <person name="Suzuki Y."/>
            <person name="Arimoto A."/>
            <person name="Ishii H."/>
            <person name="Satoh N."/>
            <person name="Nishiyama T."/>
            <person name="Hasebe M."/>
            <person name="Maruyama T."/>
            <person name="Minagawa J."/>
            <person name="Obokata J."/>
            <person name="Shigenobu S."/>
        </authorList>
    </citation>
    <scope>NUCLEOTIDE SEQUENCE [LARGE SCALE GENOMIC DNA]</scope>
</reference>
<evidence type="ECO:0000256" key="1">
    <source>
        <dbReference type="ARBA" id="ARBA00004123"/>
    </source>
</evidence>
<dbReference type="Pfam" id="PF10483">
    <property type="entry name" value="Elong_Iki1"/>
    <property type="match status" value="1"/>
</dbReference>
<dbReference type="EMBL" id="BMAT01002208">
    <property type="protein sequence ID" value="GFS01727.1"/>
    <property type="molecule type" value="Genomic_DNA"/>
</dbReference>
<dbReference type="GO" id="GO:0005829">
    <property type="term" value="C:cytosol"/>
    <property type="evidence" value="ECO:0007669"/>
    <property type="project" value="TreeGrafter"/>
</dbReference>